<protein>
    <submittedName>
        <fullName evidence="1">DNA photolyase</fullName>
    </submittedName>
</protein>
<accession>A0A9D6Z4H4</accession>
<dbReference type="Gene3D" id="3.40.50.12110">
    <property type="match status" value="1"/>
</dbReference>
<name>A0A9D6Z4H4_9BACT</name>
<dbReference type="InterPro" id="IPR058240">
    <property type="entry name" value="rSAM_sf"/>
</dbReference>
<dbReference type="InterPro" id="IPR049539">
    <property type="entry name" value="SPL"/>
</dbReference>
<evidence type="ECO:0000313" key="2">
    <source>
        <dbReference type="Proteomes" id="UP000807825"/>
    </source>
</evidence>
<dbReference type="PANTHER" id="PTHR37822:SF2">
    <property type="entry name" value="SPORE PHOTOPRODUCT LYASE"/>
    <property type="match status" value="1"/>
</dbReference>
<dbReference type="SUPFAM" id="SSF102114">
    <property type="entry name" value="Radical SAM enzymes"/>
    <property type="match status" value="1"/>
</dbReference>
<dbReference type="Pfam" id="PF20903">
    <property type="entry name" value="SPL"/>
    <property type="match status" value="1"/>
</dbReference>
<dbReference type="Proteomes" id="UP000807825">
    <property type="component" value="Unassembled WGS sequence"/>
</dbReference>
<proteinExistence type="predicted"/>
<dbReference type="GO" id="GO:0003913">
    <property type="term" value="F:DNA photolyase activity"/>
    <property type="evidence" value="ECO:0007669"/>
    <property type="project" value="TreeGrafter"/>
</dbReference>
<evidence type="ECO:0000313" key="1">
    <source>
        <dbReference type="EMBL" id="MBI5250935.1"/>
    </source>
</evidence>
<comment type="caution">
    <text evidence="1">The sequence shown here is derived from an EMBL/GenBank/DDBJ whole genome shotgun (WGS) entry which is preliminary data.</text>
</comment>
<dbReference type="AlphaFoldDB" id="A0A9D6Z4H4"/>
<dbReference type="PANTHER" id="PTHR37822">
    <property type="entry name" value="SPORE PHOTOPRODUCT LYASE-RELATED"/>
    <property type="match status" value="1"/>
</dbReference>
<dbReference type="GO" id="GO:0042601">
    <property type="term" value="C:endospore-forming forespore"/>
    <property type="evidence" value="ECO:0007669"/>
    <property type="project" value="TreeGrafter"/>
</dbReference>
<sequence>MKFPIEQVWVDDEVRDEPLTREILRKLPAARILGKNEIEDQCRAMEMDRDPFNRGKRTLRLTKNKGAFVKPCPGTPEYICCGLEILNIGQGCPMDCRYCALQVYFNRPILEVFVNTGDLFSDLERHLINDPRGVHRICTGEFTDSLALDPLTGLAGKLAEFFSRSTNASLEIKTKTDFVDPLLEVDPHGRVVIAFSVNSREITRKDEIRAAPVAKRLAAAARAEKRGYRIAFHFDPIIPVPGWEEAYSSVINEIFTTVDPSSISWISMGVLRFVPALKEIAAARFGRIPYFHDGFIRGLDGKSRLHVDRRINIYKYMIDKIRRRAREARIYLCMESPHVWRECLGISMDSDDDLTSYLDSAILPYTYGL</sequence>
<dbReference type="GO" id="GO:1904047">
    <property type="term" value="F:S-adenosyl-L-methionine binding"/>
    <property type="evidence" value="ECO:0007669"/>
    <property type="project" value="TreeGrafter"/>
</dbReference>
<dbReference type="Gene3D" id="3.80.30.30">
    <property type="match status" value="1"/>
</dbReference>
<dbReference type="EMBL" id="JACRDE010000409">
    <property type="protein sequence ID" value="MBI5250935.1"/>
    <property type="molecule type" value="Genomic_DNA"/>
</dbReference>
<organism evidence="1 2">
    <name type="scientific">Desulfomonile tiedjei</name>
    <dbReference type="NCBI Taxonomy" id="2358"/>
    <lineage>
        <taxon>Bacteria</taxon>
        <taxon>Pseudomonadati</taxon>
        <taxon>Thermodesulfobacteriota</taxon>
        <taxon>Desulfomonilia</taxon>
        <taxon>Desulfomonilales</taxon>
        <taxon>Desulfomonilaceae</taxon>
        <taxon>Desulfomonile</taxon>
    </lineage>
</organism>
<reference evidence="1" key="1">
    <citation type="submission" date="2020-07" db="EMBL/GenBank/DDBJ databases">
        <title>Huge and variable diversity of episymbiotic CPR bacteria and DPANN archaea in groundwater ecosystems.</title>
        <authorList>
            <person name="He C.Y."/>
            <person name="Keren R."/>
            <person name="Whittaker M."/>
            <person name="Farag I.F."/>
            <person name="Doudna J."/>
            <person name="Cate J.H.D."/>
            <person name="Banfield J.F."/>
        </authorList>
    </citation>
    <scope>NUCLEOTIDE SEQUENCE</scope>
    <source>
        <strain evidence="1">NC_groundwater_1664_Pr3_B-0.1um_52_9</strain>
    </source>
</reference>
<dbReference type="GO" id="GO:0051539">
    <property type="term" value="F:4 iron, 4 sulfur cluster binding"/>
    <property type="evidence" value="ECO:0007669"/>
    <property type="project" value="TreeGrafter"/>
</dbReference>
<gene>
    <name evidence="1" type="ORF">HY912_15715</name>
</gene>